<dbReference type="STRING" id="665467.SAMN02982931_03706"/>
<accession>A0A1G6DSE2</accession>
<protein>
    <submittedName>
        <fullName evidence="1">Transcriptional regulator, TetR family</fullName>
    </submittedName>
</protein>
<dbReference type="SUPFAM" id="SSF46689">
    <property type="entry name" value="Homeodomain-like"/>
    <property type="match status" value="1"/>
</dbReference>
<dbReference type="RefSeq" id="WP_090878671.1">
    <property type="nucleotide sequence ID" value="NZ_FMXQ01000008.1"/>
</dbReference>
<gene>
    <name evidence="1" type="ORF">SAMN02982931_03706</name>
</gene>
<evidence type="ECO:0000313" key="2">
    <source>
        <dbReference type="Proteomes" id="UP000199071"/>
    </source>
</evidence>
<dbReference type="Gene3D" id="1.10.357.10">
    <property type="entry name" value="Tetracycline Repressor, domain 2"/>
    <property type="match status" value="1"/>
</dbReference>
<dbReference type="OrthoDB" id="7828598at2"/>
<evidence type="ECO:0000313" key="1">
    <source>
        <dbReference type="EMBL" id="SDB48084.1"/>
    </source>
</evidence>
<dbReference type="EMBL" id="FMXQ01000008">
    <property type="protein sequence ID" value="SDB48084.1"/>
    <property type="molecule type" value="Genomic_DNA"/>
</dbReference>
<reference evidence="1 2" key="1">
    <citation type="submission" date="2016-10" db="EMBL/GenBank/DDBJ databases">
        <authorList>
            <person name="de Groot N.N."/>
        </authorList>
    </citation>
    <scope>NUCLEOTIDE SEQUENCE [LARGE SCALE GENOMIC DNA]</scope>
    <source>
        <strain evidence="1 2">ATCC 35022</strain>
    </source>
</reference>
<organism evidence="1 2">
    <name type="scientific">Bauldia litoralis</name>
    <dbReference type="NCBI Taxonomy" id="665467"/>
    <lineage>
        <taxon>Bacteria</taxon>
        <taxon>Pseudomonadati</taxon>
        <taxon>Pseudomonadota</taxon>
        <taxon>Alphaproteobacteria</taxon>
        <taxon>Hyphomicrobiales</taxon>
        <taxon>Kaistiaceae</taxon>
        <taxon>Bauldia</taxon>
    </lineage>
</organism>
<name>A0A1G6DSE2_9HYPH</name>
<proteinExistence type="predicted"/>
<dbReference type="InterPro" id="IPR009057">
    <property type="entry name" value="Homeodomain-like_sf"/>
</dbReference>
<dbReference type="AlphaFoldDB" id="A0A1G6DSE2"/>
<sequence length="228" mass="24723">MAKATRRTTRSAKAAPKAAADPRDAIIDAFMALAAERSVRGIELGDIAERAGLSLATLRESHAGKLGILAGFARRIDLAVLAEGDADPESEPRDRLFEVMMRRFDALAPYKPAIRRMARAARCDPALAAVLRRLTLRSQRWNLAAAGISHGGLKGRVAESGSALVYAETMKTWLDDDEPDLGATMATLDRALRRGERGMRMMSNLCSVLPRLAERGRRARDGEEATAA</sequence>
<keyword evidence="2" id="KW-1185">Reference proteome</keyword>
<dbReference type="Proteomes" id="UP000199071">
    <property type="component" value="Unassembled WGS sequence"/>
</dbReference>